<dbReference type="InterPro" id="IPR010982">
    <property type="entry name" value="Lambda_DNA-bd_dom_sf"/>
</dbReference>
<protein>
    <submittedName>
        <fullName evidence="2">Helix-turn-helix transcriptional regulator</fullName>
    </submittedName>
</protein>
<name>A0ABP8BY68_9ACTN</name>
<gene>
    <name evidence="2" type="ORF">GCM10022254_24580</name>
</gene>
<dbReference type="InterPro" id="IPR001387">
    <property type="entry name" value="Cro/C1-type_HTH"/>
</dbReference>
<reference evidence="3" key="1">
    <citation type="journal article" date="2019" name="Int. J. Syst. Evol. Microbiol.">
        <title>The Global Catalogue of Microorganisms (GCM) 10K type strain sequencing project: providing services to taxonomists for standard genome sequencing and annotation.</title>
        <authorList>
            <consortium name="The Broad Institute Genomics Platform"/>
            <consortium name="The Broad Institute Genome Sequencing Center for Infectious Disease"/>
            <person name="Wu L."/>
            <person name="Ma J."/>
        </authorList>
    </citation>
    <scope>NUCLEOTIDE SEQUENCE [LARGE SCALE GENOMIC DNA]</scope>
    <source>
        <strain evidence="3">JCM 17440</strain>
    </source>
</reference>
<organism evidence="2 3">
    <name type="scientific">Actinomadura meridiana</name>
    <dbReference type="NCBI Taxonomy" id="559626"/>
    <lineage>
        <taxon>Bacteria</taxon>
        <taxon>Bacillati</taxon>
        <taxon>Actinomycetota</taxon>
        <taxon>Actinomycetes</taxon>
        <taxon>Streptosporangiales</taxon>
        <taxon>Thermomonosporaceae</taxon>
        <taxon>Actinomadura</taxon>
    </lineage>
</organism>
<dbReference type="InterPro" id="IPR043917">
    <property type="entry name" value="DUF5753"/>
</dbReference>
<dbReference type="Pfam" id="PF19054">
    <property type="entry name" value="DUF5753"/>
    <property type="match status" value="1"/>
</dbReference>
<proteinExistence type="predicted"/>
<dbReference type="RefSeq" id="WP_344894623.1">
    <property type="nucleotide sequence ID" value="NZ_BAABAS010000005.1"/>
</dbReference>
<evidence type="ECO:0000313" key="3">
    <source>
        <dbReference type="Proteomes" id="UP001501710"/>
    </source>
</evidence>
<dbReference type="EMBL" id="BAABAS010000005">
    <property type="protein sequence ID" value="GAA4230244.1"/>
    <property type="molecule type" value="Genomic_DNA"/>
</dbReference>
<evidence type="ECO:0000259" key="1">
    <source>
        <dbReference type="Pfam" id="PF19054"/>
    </source>
</evidence>
<comment type="caution">
    <text evidence="2">The sequence shown here is derived from an EMBL/GenBank/DDBJ whole genome shotgun (WGS) entry which is preliminary data.</text>
</comment>
<evidence type="ECO:0000313" key="2">
    <source>
        <dbReference type="EMBL" id="GAA4230244.1"/>
    </source>
</evidence>
<dbReference type="Pfam" id="PF13560">
    <property type="entry name" value="HTH_31"/>
    <property type="match status" value="1"/>
</dbReference>
<dbReference type="Gene3D" id="1.10.260.40">
    <property type="entry name" value="lambda repressor-like DNA-binding domains"/>
    <property type="match status" value="1"/>
</dbReference>
<keyword evidence="3" id="KW-1185">Reference proteome</keyword>
<dbReference type="Proteomes" id="UP001501710">
    <property type="component" value="Unassembled WGS sequence"/>
</dbReference>
<dbReference type="CDD" id="cd00093">
    <property type="entry name" value="HTH_XRE"/>
    <property type="match status" value="1"/>
</dbReference>
<dbReference type="SUPFAM" id="SSF47413">
    <property type="entry name" value="lambda repressor-like DNA-binding domains"/>
    <property type="match status" value="1"/>
</dbReference>
<sequence>MNSQELLDPDRSMWDYIAVELRKERRTRGVSGAALARLIGRDRSIVSRIESGKIPMQLDHAEIIDREWNLERRFTRLVKFAKERKDDEWRLGDLSEQEARATRARMWELGLVPGLLQTPAYTRAVFSVGLVRDLDEAIETRLARQAAVFNKERPPEVSVILNWVVLEQPVGTADVMREQLAHLLELGDLPHVNLRVLEKSAGVHVGYDGSLMLLTVDARDIAYAEAPHGGGLVTDPKDVQQFEVRYDRIGHLAAPIGPSRVMIQQALETYT</sequence>
<feature type="domain" description="DUF5753" evidence="1">
    <location>
        <begin position="92"/>
        <end position="264"/>
    </location>
</feature>
<accession>A0ABP8BY68</accession>